<dbReference type="GO" id="GO:0016301">
    <property type="term" value="F:kinase activity"/>
    <property type="evidence" value="ECO:0007669"/>
    <property type="project" value="UniProtKB-KW"/>
</dbReference>
<keyword evidence="3" id="KW-0597">Phosphoprotein</keyword>
<dbReference type="RefSeq" id="WP_318598257.1">
    <property type="nucleotide sequence ID" value="NZ_JAWSTH010000043.1"/>
</dbReference>
<feature type="domain" description="Histidine kinase" evidence="7">
    <location>
        <begin position="33"/>
        <end position="250"/>
    </location>
</feature>
<evidence type="ECO:0000256" key="6">
    <source>
        <dbReference type="ARBA" id="ARBA00023012"/>
    </source>
</evidence>
<dbReference type="PRINTS" id="PR00344">
    <property type="entry name" value="BCTRLSENSOR"/>
</dbReference>
<dbReference type="PANTHER" id="PTHR44936">
    <property type="entry name" value="SENSOR PROTEIN CREC"/>
    <property type="match status" value="1"/>
</dbReference>
<evidence type="ECO:0000256" key="2">
    <source>
        <dbReference type="ARBA" id="ARBA00012438"/>
    </source>
</evidence>
<organism evidence="8 9">
    <name type="scientific">Conexibacter stalactiti</name>
    <dbReference type="NCBI Taxonomy" id="1940611"/>
    <lineage>
        <taxon>Bacteria</taxon>
        <taxon>Bacillati</taxon>
        <taxon>Actinomycetota</taxon>
        <taxon>Thermoleophilia</taxon>
        <taxon>Solirubrobacterales</taxon>
        <taxon>Conexibacteraceae</taxon>
        <taxon>Conexibacter</taxon>
    </lineage>
</organism>
<name>A0ABU4HTB6_9ACTN</name>
<dbReference type="EC" id="2.7.13.3" evidence="2"/>
<dbReference type="PROSITE" id="PS50109">
    <property type="entry name" value="HIS_KIN"/>
    <property type="match status" value="1"/>
</dbReference>
<dbReference type="PANTHER" id="PTHR44936:SF9">
    <property type="entry name" value="SENSOR PROTEIN CREC"/>
    <property type="match status" value="1"/>
</dbReference>
<comment type="caution">
    <text evidence="8">The sequence shown here is derived from an EMBL/GenBank/DDBJ whole genome shotgun (WGS) entry which is preliminary data.</text>
</comment>
<comment type="catalytic activity">
    <reaction evidence="1">
        <text>ATP + protein L-histidine = ADP + protein N-phospho-L-histidine.</text>
        <dbReference type="EC" id="2.7.13.3"/>
    </reaction>
</comment>
<evidence type="ECO:0000313" key="8">
    <source>
        <dbReference type="EMBL" id="MDW5595912.1"/>
    </source>
</evidence>
<dbReference type="Proteomes" id="UP001284601">
    <property type="component" value="Unassembled WGS sequence"/>
</dbReference>
<dbReference type="InterPro" id="IPR003594">
    <property type="entry name" value="HATPase_dom"/>
</dbReference>
<dbReference type="EMBL" id="JAWSTH010000043">
    <property type="protein sequence ID" value="MDW5595912.1"/>
    <property type="molecule type" value="Genomic_DNA"/>
</dbReference>
<evidence type="ECO:0000313" key="9">
    <source>
        <dbReference type="Proteomes" id="UP001284601"/>
    </source>
</evidence>
<evidence type="ECO:0000256" key="3">
    <source>
        <dbReference type="ARBA" id="ARBA00022553"/>
    </source>
</evidence>
<dbReference type="Pfam" id="PF02518">
    <property type="entry name" value="HATPase_c"/>
    <property type="match status" value="1"/>
</dbReference>
<protein>
    <recommendedName>
        <fullName evidence="2">histidine kinase</fullName>
        <ecNumber evidence="2">2.7.13.3</ecNumber>
    </recommendedName>
</protein>
<dbReference type="SMART" id="SM00387">
    <property type="entry name" value="HATPase_c"/>
    <property type="match status" value="1"/>
</dbReference>
<reference evidence="9" key="1">
    <citation type="submission" date="2023-07" db="EMBL/GenBank/DDBJ databases">
        <title>Conexibacter stalactiti sp. nov., isolated from stalactites in a lava cave and emended description of the genus Conexibacter.</title>
        <authorList>
            <person name="Lee S.D."/>
        </authorList>
    </citation>
    <scope>NUCLEOTIDE SEQUENCE [LARGE SCALE GENOMIC DNA]</scope>
    <source>
        <strain evidence="9">KCTC 39840</strain>
    </source>
</reference>
<proteinExistence type="predicted"/>
<dbReference type="InterPro" id="IPR005467">
    <property type="entry name" value="His_kinase_dom"/>
</dbReference>
<dbReference type="SUPFAM" id="SSF55874">
    <property type="entry name" value="ATPase domain of HSP90 chaperone/DNA topoisomerase II/histidine kinase"/>
    <property type="match status" value="1"/>
</dbReference>
<evidence type="ECO:0000256" key="1">
    <source>
        <dbReference type="ARBA" id="ARBA00000085"/>
    </source>
</evidence>
<keyword evidence="6" id="KW-0902">Two-component regulatory system</keyword>
<keyword evidence="5 8" id="KW-0418">Kinase</keyword>
<evidence type="ECO:0000259" key="7">
    <source>
        <dbReference type="PROSITE" id="PS50109"/>
    </source>
</evidence>
<keyword evidence="4" id="KW-0808">Transferase</keyword>
<evidence type="ECO:0000256" key="4">
    <source>
        <dbReference type="ARBA" id="ARBA00022679"/>
    </source>
</evidence>
<sequence length="257" mass="27103">MSAVVTIGGWLAAVFAVLGGRLVLARRMELVARACHELRGPLTAARLAARLAAAGQQLPGGETIAIDPRLRGPLEAVELELGRARLAFEDLAAAPSGERAPDRTCTFDVGVLLVDVAEAWRAPAVECGMRLRVEQPRGRVLVDGDRMRLAQACGNLLANAIEHGRDGEDGEIVLRARAGLHTVRIEVLDDGPGLPAPIAQLLRRAPRHGRASRGRGLAIAADVAARHRGRLASAPSERGARIVLELPTATASTAATR</sequence>
<dbReference type="InterPro" id="IPR036890">
    <property type="entry name" value="HATPase_C_sf"/>
</dbReference>
<dbReference type="InterPro" id="IPR050980">
    <property type="entry name" value="2C_sensor_his_kinase"/>
</dbReference>
<dbReference type="Gene3D" id="3.30.565.10">
    <property type="entry name" value="Histidine kinase-like ATPase, C-terminal domain"/>
    <property type="match status" value="1"/>
</dbReference>
<gene>
    <name evidence="8" type="ORF">R7226_16305</name>
</gene>
<dbReference type="InterPro" id="IPR004358">
    <property type="entry name" value="Sig_transdc_His_kin-like_C"/>
</dbReference>
<accession>A0ABU4HTB6</accession>
<keyword evidence="9" id="KW-1185">Reference proteome</keyword>
<evidence type="ECO:0000256" key="5">
    <source>
        <dbReference type="ARBA" id="ARBA00022777"/>
    </source>
</evidence>